<proteinExistence type="evidence at protein level"/>
<keyword evidence="4 9" id="KW-0049">Antioxidant</keyword>
<evidence type="ECO:0000259" key="10">
    <source>
        <dbReference type="PROSITE" id="PS51352"/>
    </source>
</evidence>
<evidence type="ECO:0007829" key="12">
    <source>
        <dbReference type="PDB" id="2WFC"/>
    </source>
</evidence>
<dbReference type="GO" id="GO:0008379">
    <property type="term" value="F:thioredoxin peroxidase activity"/>
    <property type="evidence" value="ECO:0007669"/>
    <property type="project" value="InterPro"/>
</dbReference>
<keyword evidence="3 9" id="KW-0575">Peroxidase</keyword>
<dbReference type="PDB" id="2WFC">
    <property type="method" value="X-ray"/>
    <property type="resolution" value="1.75 A"/>
    <property type="chains" value="A/B/C/D=28-186"/>
</dbReference>
<evidence type="ECO:0000313" key="11">
    <source>
        <dbReference type="EMBL" id="AAY96293.1"/>
    </source>
</evidence>
<dbReference type="GO" id="GO:0045454">
    <property type="term" value="P:cell redox homeostasis"/>
    <property type="evidence" value="ECO:0007669"/>
    <property type="project" value="TreeGrafter"/>
</dbReference>
<evidence type="ECO:0000256" key="1">
    <source>
        <dbReference type="ARBA" id="ARBA00003330"/>
    </source>
</evidence>
<evidence type="ECO:0000256" key="6">
    <source>
        <dbReference type="ARBA" id="ARBA00023284"/>
    </source>
</evidence>
<dbReference type="PROSITE" id="PS51352">
    <property type="entry name" value="THIOREDOXIN_2"/>
    <property type="match status" value="1"/>
</dbReference>
<dbReference type="GO" id="GO:0034599">
    <property type="term" value="P:cellular response to oxidative stress"/>
    <property type="evidence" value="ECO:0007669"/>
    <property type="project" value="InterPro"/>
</dbReference>
<gene>
    <name evidence="11" type="primary">Prdx5</name>
</gene>
<dbReference type="Gene3D" id="3.40.30.10">
    <property type="entry name" value="Glutaredoxin"/>
    <property type="match status" value="1"/>
</dbReference>
<dbReference type="AlphaFoldDB" id="Q1AN23"/>
<protein>
    <recommendedName>
        <fullName evidence="9">Peroxiredoxin-5</fullName>
        <ecNumber evidence="9">1.11.1.24</ecNumber>
    </recommendedName>
</protein>
<dbReference type="PDBsum" id="2WFC"/>
<sequence length="186" mass="19620">MLSLRCLQFQAVARSQCRALSLSTARRMPIKEGDKLPAVTVFGATPNDKVNMAELFAGKKGVLFAVPGAFTPGCSKTHLPGYVEQAAAIHGKGVDIIACMAVNDSFVMDAWGKAHGADDKVQMLADPGGAFTKAVDMELDLSAVLGNVRSKRYSLVIEDGVVTKVNVEPDGKGLTCSLAPNILSQL</sequence>
<keyword evidence="12" id="KW-0002">3D-structure</keyword>
<dbReference type="EvolutionaryTrace" id="Q1AN23"/>
<dbReference type="CDD" id="cd03013">
    <property type="entry name" value="PRX5_like"/>
    <property type="match status" value="1"/>
</dbReference>
<dbReference type="GO" id="GO:0005777">
    <property type="term" value="C:peroxisome"/>
    <property type="evidence" value="ECO:0007669"/>
    <property type="project" value="TreeGrafter"/>
</dbReference>
<evidence type="ECO:0000256" key="3">
    <source>
        <dbReference type="ARBA" id="ARBA00022559"/>
    </source>
</evidence>
<comment type="similarity">
    <text evidence="2 9">Belongs to the peroxiredoxin family. Prx5 subfamily.</text>
</comment>
<evidence type="ECO:0000256" key="4">
    <source>
        <dbReference type="ARBA" id="ARBA00022862"/>
    </source>
</evidence>
<keyword evidence="5 9" id="KW-0560">Oxidoreductase</keyword>
<dbReference type="SUPFAM" id="SSF52833">
    <property type="entry name" value="Thioredoxin-like"/>
    <property type="match status" value="1"/>
</dbReference>
<name>Q1AN23_AREMA</name>
<dbReference type="InterPro" id="IPR036249">
    <property type="entry name" value="Thioredoxin-like_sf"/>
</dbReference>
<feature type="domain" description="Thioredoxin" evidence="10">
    <location>
        <begin position="30"/>
        <end position="186"/>
    </location>
</feature>
<comment type="catalytic activity">
    <reaction evidence="7 9">
        <text>a hydroperoxide + [thioredoxin]-dithiol = an alcohol + [thioredoxin]-disulfide + H2O</text>
        <dbReference type="Rhea" id="RHEA:62620"/>
        <dbReference type="Rhea" id="RHEA-COMP:10698"/>
        <dbReference type="Rhea" id="RHEA-COMP:10700"/>
        <dbReference type="ChEBI" id="CHEBI:15377"/>
        <dbReference type="ChEBI" id="CHEBI:29950"/>
        <dbReference type="ChEBI" id="CHEBI:30879"/>
        <dbReference type="ChEBI" id="CHEBI:35924"/>
        <dbReference type="ChEBI" id="CHEBI:50058"/>
        <dbReference type="EC" id="1.11.1.24"/>
    </reaction>
</comment>
<dbReference type="EC" id="1.11.1.24" evidence="9"/>
<dbReference type="FunFam" id="3.40.30.10:FF:000020">
    <property type="entry name" value="Peroxiredoxin"/>
    <property type="match status" value="1"/>
</dbReference>
<dbReference type="PANTHER" id="PTHR10430:SF16">
    <property type="entry name" value="PEROXIREDOXIN-5, MITOCHONDRIAL"/>
    <property type="match status" value="1"/>
</dbReference>
<organism evidence="11">
    <name type="scientific">Arenicola marina</name>
    <name type="common">Lugworm</name>
    <name type="synonym">Lumbricus marinus</name>
    <dbReference type="NCBI Taxonomy" id="6344"/>
    <lineage>
        <taxon>Eukaryota</taxon>
        <taxon>Metazoa</taxon>
        <taxon>Spiralia</taxon>
        <taxon>Lophotrochozoa</taxon>
        <taxon>Annelida</taxon>
        <taxon>Polychaeta</taxon>
        <taxon>Sedentaria</taxon>
        <taxon>Scolecida</taxon>
        <taxon>Arenicolidae</taxon>
        <taxon>Arenicola</taxon>
    </lineage>
</organism>
<dbReference type="Pfam" id="PF08534">
    <property type="entry name" value="Redoxin"/>
    <property type="match status" value="1"/>
</dbReference>
<evidence type="ECO:0000256" key="2">
    <source>
        <dbReference type="ARBA" id="ARBA00010505"/>
    </source>
</evidence>
<reference evidence="11" key="1">
    <citation type="submission" date="2005-05" db="EMBL/GenBank/DDBJ databases">
        <title>Cloning and characterization of annelid worm Arenicola marina peroxiredoxin 5. Evidence for evolutionary conservation of atypical 2-cys peroxiredoxins from invertebrates to vertebrates.</title>
        <authorList>
            <person name="Clippe A."/>
            <person name="Van der Eecken V."/>
            <person name="Marchand C."/>
            <person name="Knoops B."/>
        </authorList>
    </citation>
    <scope>NUCLEOTIDE SEQUENCE</scope>
</reference>
<dbReference type="GO" id="GO:0005739">
    <property type="term" value="C:mitochondrion"/>
    <property type="evidence" value="ECO:0007669"/>
    <property type="project" value="TreeGrafter"/>
</dbReference>
<reference evidence="12" key="2">
    <citation type="submission" date="2009-04" db="PDB data bank">
        <title>Crystal Structure of Peroxiredoxin 5 from Arenicola Marina.</title>
        <authorList>
            <person name="Smeets A."/>
            <person name="Knoops B."/>
            <person name="Declercq J.P."/>
        </authorList>
    </citation>
    <scope>X-RAY CRYSTALLOGRAPHY (1.75 ANGSTROMS) OF 28-186</scope>
</reference>
<evidence type="ECO:0000256" key="5">
    <source>
        <dbReference type="ARBA" id="ARBA00023002"/>
    </source>
</evidence>
<dbReference type="InterPro" id="IPR013766">
    <property type="entry name" value="Thioredoxin_domain"/>
</dbReference>
<dbReference type="GO" id="GO:0042744">
    <property type="term" value="P:hydrogen peroxide catabolic process"/>
    <property type="evidence" value="ECO:0007669"/>
    <property type="project" value="TreeGrafter"/>
</dbReference>
<comment type="function">
    <text evidence="1">Thiol-specific peroxidase that catalyzes the reduction of hydrogen peroxide and organic hydroperoxides to water and alcohols, respectively. Plays a role in cell protection against oxidative stress by detoxifying peroxides and as sensor of hydrogen peroxide-mediated signaling events.</text>
</comment>
<dbReference type="InterPro" id="IPR037944">
    <property type="entry name" value="PRX5-like"/>
</dbReference>
<feature type="active site" description="Cysteine sulfenic acid (-SOH) intermediate" evidence="8">
    <location>
        <position position="74"/>
    </location>
</feature>
<dbReference type="PANTHER" id="PTHR10430">
    <property type="entry name" value="PEROXIREDOXIN"/>
    <property type="match status" value="1"/>
</dbReference>
<dbReference type="InterPro" id="IPR013740">
    <property type="entry name" value="Redoxin"/>
</dbReference>
<dbReference type="EMBL" id="DQ059566">
    <property type="protein sequence ID" value="AAY96293.1"/>
    <property type="molecule type" value="mRNA"/>
</dbReference>
<dbReference type="SMR" id="Q1AN23"/>
<evidence type="ECO:0000256" key="8">
    <source>
        <dbReference type="PIRSR" id="PIRSR637944-1"/>
    </source>
</evidence>
<accession>Q1AN23</accession>
<evidence type="ECO:0000256" key="9">
    <source>
        <dbReference type="RuleBase" id="RU366011"/>
    </source>
</evidence>
<evidence type="ECO:0000256" key="7">
    <source>
        <dbReference type="ARBA" id="ARBA00049091"/>
    </source>
</evidence>
<keyword evidence="6 9" id="KW-0676">Redox-active center</keyword>